<dbReference type="AlphaFoldDB" id="A0A9X4R4N1"/>
<organism evidence="3 4">
    <name type="scientific">Pelomonas aquatica</name>
    <dbReference type="NCBI Taxonomy" id="431058"/>
    <lineage>
        <taxon>Bacteria</taxon>
        <taxon>Pseudomonadati</taxon>
        <taxon>Pseudomonadota</taxon>
        <taxon>Betaproteobacteria</taxon>
        <taxon>Burkholderiales</taxon>
        <taxon>Sphaerotilaceae</taxon>
        <taxon>Roseateles</taxon>
    </lineage>
</organism>
<feature type="signal peptide" evidence="2">
    <location>
        <begin position="1"/>
        <end position="26"/>
    </location>
</feature>
<name>A0A9X4R4N1_9BURK</name>
<evidence type="ECO:0000256" key="2">
    <source>
        <dbReference type="SAM" id="SignalP"/>
    </source>
</evidence>
<feature type="region of interest" description="Disordered" evidence="1">
    <location>
        <begin position="42"/>
        <end position="82"/>
    </location>
</feature>
<feature type="chain" id="PRO_5040978139" evidence="2">
    <location>
        <begin position="27"/>
        <end position="531"/>
    </location>
</feature>
<evidence type="ECO:0000313" key="3">
    <source>
        <dbReference type="EMBL" id="MDG0862334.1"/>
    </source>
</evidence>
<dbReference type="EMBL" id="SGUG01000009">
    <property type="protein sequence ID" value="MDG0862334.1"/>
    <property type="molecule type" value="Genomic_DNA"/>
</dbReference>
<protein>
    <submittedName>
        <fullName evidence="3">Uncharacterized protein</fullName>
    </submittedName>
</protein>
<keyword evidence="4" id="KW-1185">Reference proteome</keyword>
<feature type="compositionally biased region" description="Basic and acidic residues" evidence="1">
    <location>
        <begin position="52"/>
        <end position="65"/>
    </location>
</feature>
<sequence length="531" mass="56247">MRRAGSTHAAWLALALSFVATSSAQAAPNANGVEVTHAEHATLKSLRGSMPRPDELSKSGREHAAKPLPWLDGPGTPSDGALQSQTILPAATTPGLGFDGIGQGFTGPQGSFTVNSAPPDTNGAAGTTQYVQTVNTALAVFDKASGNVLYGPVPINTLFQPLGGRCASDNDGDPVVVFDKLAQRWVISQFAVTTTPYYQCVAVSQTADATGAYNLYAFSYGSVFPDYPKMGVWPDAYYISFNMFTSTFQGAKACAYDRSAMLAGRAATQQCFQLSTSYGGLLPADLDGTTAPPAGSPGIFMARGSNSLYRWLMQVDWATPANTSFSGTPASLPVASYAAACGGGTCIPQAGVSQKLDSLADRLMFRLAYRNFGSYDSVVVTHSVQVGGTRKSGNAAVRWYEVRNPRTATAVYQQGTFNPDGTWRWMGSIAQDKQGNIALGYSVSSTAIHPGIRYTTRAANDPLGTMQAETSILEGAGSQTGSNLARWGDYSAMTVDPVDDCTFWYTTEYLKSDGAFNWSTRIASFKFPGCI</sequence>
<gene>
    <name evidence="3" type="ORF">EXJ73_07610</name>
</gene>
<dbReference type="RefSeq" id="WP_268148657.1">
    <property type="nucleotide sequence ID" value="NZ_JAPPUW010000005.1"/>
</dbReference>
<evidence type="ECO:0000256" key="1">
    <source>
        <dbReference type="SAM" id="MobiDB-lite"/>
    </source>
</evidence>
<keyword evidence="2" id="KW-0732">Signal</keyword>
<comment type="caution">
    <text evidence="3">The sequence shown here is derived from an EMBL/GenBank/DDBJ whole genome shotgun (WGS) entry which is preliminary data.</text>
</comment>
<proteinExistence type="predicted"/>
<accession>A0A9X4R4N1</accession>
<dbReference type="Proteomes" id="UP001152766">
    <property type="component" value="Unassembled WGS sequence"/>
</dbReference>
<evidence type="ECO:0000313" key="4">
    <source>
        <dbReference type="Proteomes" id="UP001152766"/>
    </source>
</evidence>
<reference evidence="3" key="1">
    <citation type="submission" date="2019-02" db="EMBL/GenBank/DDBJ databases">
        <title>Draft genome of the type strain Pelomonas aquatica CCUG 52575T.</title>
        <authorList>
            <person name="Gomila M."/>
            <person name="Lalucat J."/>
        </authorList>
    </citation>
    <scope>NUCLEOTIDE SEQUENCE</scope>
    <source>
        <strain evidence="3">CCUG 52575</strain>
    </source>
</reference>